<dbReference type="Proteomes" id="UP001199424">
    <property type="component" value="Unassembled WGS sequence"/>
</dbReference>
<dbReference type="InterPro" id="IPR058240">
    <property type="entry name" value="rSAM_sf"/>
</dbReference>
<evidence type="ECO:0000256" key="7">
    <source>
        <dbReference type="ARBA" id="ARBA00023004"/>
    </source>
</evidence>
<dbReference type="InterPro" id="IPR007197">
    <property type="entry name" value="rSAM"/>
</dbReference>
<accession>A0AAE3AJ94</accession>
<dbReference type="SFLD" id="SFLDS00029">
    <property type="entry name" value="Radical_SAM"/>
    <property type="match status" value="1"/>
</dbReference>
<dbReference type="PANTHER" id="PTHR30352:SF4">
    <property type="entry name" value="PYRUVATE FORMATE-LYASE 2-ACTIVATING ENZYME"/>
    <property type="match status" value="1"/>
</dbReference>
<dbReference type="SUPFAM" id="SSF54862">
    <property type="entry name" value="4Fe-4S ferredoxins"/>
    <property type="match status" value="1"/>
</dbReference>
<evidence type="ECO:0000259" key="11">
    <source>
        <dbReference type="PROSITE" id="PS51918"/>
    </source>
</evidence>
<dbReference type="PROSITE" id="PS51918">
    <property type="entry name" value="RADICAL_SAM"/>
    <property type="match status" value="1"/>
</dbReference>
<evidence type="ECO:0000256" key="8">
    <source>
        <dbReference type="ARBA" id="ARBA00023014"/>
    </source>
</evidence>
<reference evidence="12" key="1">
    <citation type="submission" date="2021-10" db="EMBL/GenBank/DDBJ databases">
        <title>Anaerobic single-cell dispensing facilitates the cultivation of human gut bacteria.</title>
        <authorList>
            <person name="Afrizal A."/>
        </authorList>
    </citation>
    <scope>NUCLEOTIDE SEQUENCE</scope>
    <source>
        <strain evidence="12">CLA-AA-H250</strain>
    </source>
</reference>
<dbReference type="Pfam" id="PF04055">
    <property type="entry name" value="Radical_SAM"/>
    <property type="match status" value="1"/>
</dbReference>
<dbReference type="InterPro" id="IPR034457">
    <property type="entry name" value="Organic_radical-activating"/>
</dbReference>
<dbReference type="PIRSF" id="PIRSF000371">
    <property type="entry name" value="PFL_act_enz"/>
    <property type="match status" value="1"/>
</dbReference>
<name>A0AAE3AJ94_9FIRM</name>
<dbReference type="GO" id="GO:0046872">
    <property type="term" value="F:metal ion binding"/>
    <property type="evidence" value="ECO:0007669"/>
    <property type="project" value="UniProtKB-KW"/>
</dbReference>
<dbReference type="PROSITE" id="PS01087">
    <property type="entry name" value="RADICAL_ACTIVATING"/>
    <property type="match status" value="1"/>
</dbReference>
<evidence type="ECO:0000256" key="2">
    <source>
        <dbReference type="ARBA" id="ARBA00009777"/>
    </source>
</evidence>
<dbReference type="NCBIfam" id="TIGR02494">
    <property type="entry name" value="PFLE_PFLC"/>
    <property type="match status" value="1"/>
</dbReference>
<organism evidence="12 13">
    <name type="scientific">Hominenteromicrobium mulieris</name>
    <dbReference type="NCBI Taxonomy" id="2885357"/>
    <lineage>
        <taxon>Bacteria</taxon>
        <taxon>Bacillati</taxon>
        <taxon>Bacillota</taxon>
        <taxon>Clostridia</taxon>
        <taxon>Eubacteriales</taxon>
        <taxon>Oscillospiraceae</taxon>
        <taxon>Hominenteromicrobium</taxon>
    </lineage>
</organism>
<comment type="cofactor">
    <cofactor evidence="1">
        <name>[4Fe-4S] cluster</name>
        <dbReference type="ChEBI" id="CHEBI:49883"/>
    </cofactor>
</comment>
<protein>
    <submittedName>
        <fullName evidence="12">Glycyl-radical enzyme activating protein</fullName>
    </submittedName>
</protein>
<dbReference type="EMBL" id="JAJEQC010000013">
    <property type="protein sequence ID" value="MCC2137699.1"/>
    <property type="molecule type" value="Genomic_DNA"/>
</dbReference>
<dbReference type="GO" id="GO:0051539">
    <property type="term" value="F:4 iron, 4 sulfur cluster binding"/>
    <property type="evidence" value="ECO:0007669"/>
    <property type="project" value="UniProtKB-KW"/>
</dbReference>
<dbReference type="RefSeq" id="WP_308449860.1">
    <property type="nucleotide sequence ID" value="NZ_JAJEQC010000013.1"/>
</dbReference>
<dbReference type="SFLD" id="SFLDG01066">
    <property type="entry name" value="organic_radical-activating_enz"/>
    <property type="match status" value="1"/>
</dbReference>
<dbReference type="PANTHER" id="PTHR30352">
    <property type="entry name" value="PYRUVATE FORMATE-LYASE-ACTIVATING ENZYME"/>
    <property type="match status" value="1"/>
</dbReference>
<evidence type="ECO:0000256" key="6">
    <source>
        <dbReference type="ARBA" id="ARBA00023002"/>
    </source>
</evidence>
<evidence type="ECO:0000313" key="12">
    <source>
        <dbReference type="EMBL" id="MCC2137699.1"/>
    </source>
</evidence>
<evidence type="ECO:0000256" key="4">
    <source>
        <dbReference type="ARBA" id="ARBA00022691"/>
    </source>
</evidence>
<dbReference type="InterPro" id="IPR017900">
    <property type="entry name" value="4Fe4S_Fe_S_CS"/>
</dbReference>
<evidence type="ECO:0000256" key="5">
    <source>
        <dbReference type="ARBA" id="ARBA00022723"/>
    </source>
</evidence>
<dbReference type="AlphaFoldDB" id="A0AAE3AJ94"/>
<feature type="domain" description="4Fe-4S ferredoxin-type" evidence="10">
    <location>
        <begin position="75"/>
        <end position="104"/>
    </location>
</feature>
<dbReference type="PROSITE" id="PS51379">
    <property type="entry name" value="4FE4S_FER_2"/>
    <property type="match status" value="2"/>
</dbReference>
<evidence type="ECO:0000256" key="3">
    <source>
        <dbReference type="ARBA" id="ARBA00022485"/>
    </source>
</evidence>
<evidence type="ECO:0000259" key="10">
    <source>
        <dbReference type="PROSITE" id="PS51379"/>
    </source>
</evidence>
<dbReference type="Pfam" id="PF00037">
    <property type="entry name" value="Fer4"/>
    <property type="match status" value="1"/>
</dbReference>
<dbReference type="InterPro" id="IPR017896">
    <property type="entry name" value="4Fe4S_Fe-S-bd"/>
</dbReference>
<keyword evidence="5" id="KW-0479">Metal-binding</keyword>
<feature type="domain" description="Radical SAM core" evidence="11">
    <location>
        <begin position="14"/>
        <end position="275"/>
    </location>
</feature>
<dbReference type="Gene3D" id="3.30.70.20">
    <property type="match status" value="1"/>
</dbReference>
<dbReference type="InterPro" id="IPR001989">
    <property type="entry name" value="Radical_activat_CS"/>
</dbReference>
<dbReference type="SFLD" id="SFLDG01118">
    <property type="entry name" value="activating_enzymes__group_2"/>
    <property type="match status" value="1"/>
</dbReference>
<keyword evidence="8" id="KW-0411">Iron-sulfur</keyword>
<keyword evidence="13" id="KW-1185">Reference proteome</keyword>
<comment type="caution">
    <text evidence="12">The sequence shown here is derived from an EMBL/GenBank/DDBJ whole genome shotgun (WGS) entry which is preliminary data.</text>
</comment>
<dbReference type="Gene3D" id="3.20.20.70">
    <property type="entry name" value="Aldolase class I"/>
    <property type="match status" value="1"/>
</dbReference>
<comment type="similarity">
    <text evidence="2">Belongs to the organic radical-activating enzymes family.</text>
</comment>
<dbReference type="CDD" id="cd01335">
    <property type="entry name" value="Radical_SAM"/>
    <property type="match status" value="1"/>
</dbReference>
<keyword evidence="6" id="KW-0560">Oxidoreductase</keyword>
<keyword evidence="4" id="KW-0949">S-adenosyl-L-methionine</keyword>
<dbReference type="SUPFAM" id="SSF102114">
    <property type="entry name" value="Radical SAM enzymes"/>
    <property type="match status" value="1"/>
</dbReference>
<proteinExistence type="inferred from homology"/>
<evidence type="ECO:0000256" key="9">
    <source>
        <dbReference type="ARBA" id="ARBA00047365"/>
    </source>
</evidence>
<feature type="domain" description="4Fe-4S ferredoxin-type" evidence="10">
    <location>
        <begin position="45"/>
        <end position="74"/>
    </location>
</feature>
<comment type="catalytic activity">
    <reaction evidence="9">
        <text>glycyl-[protein] + reduced [flavodoxin] + S-adenosyl-L-methionine = glycin-2-yl radical-[protein] + semiquinone [flavodoxin] + 5'-deoxyadenosine + L-methionine + H(+)</text>
        <dbReference type="Rhea" id="RHEA:61976"/>
        <dbReference type="Rhea" id="RHEA-COMP:10622"/>
        <dbReference type="Rhea" id="RHEA-COMP:14480"/>
        <dbReference type="Rhea" id="RHEA-COMP:15993"/>
        <dbReference type="Rhea" id="RHEA-COMP:15994"/>
        <dbReference type="ChEBI" id="CHEBI:15378"/>
        <dbReference type="ChEBI" id="CHEBI:17319"/>
        <dbReference type="ChEBI" id="CHEBI:29947"/>
        <dbReference type="ChEBI" id="CHEBI:32722"/>
        <dbReference type="ChEBI" id="CHEBI:57618"/>
        <dbReference type="ChEBI" id="CHEBI:57844"/>
        <dbReference type="ChEBI" id="CHEBI:59789"/>
        <dbReference type="ChEBI" id="CHEBI:140311"/>
    </reaction>
</comment>
<dbReference type="GO" id="GO:0016491">
    <property type="term" value="F:oxidoreductase activity"/>
    <property type="evidence" value="ECO:0007669"/>
    <property type="project" value="UniProtKB-KW"/>
</dbReference>
<gene>
    <name evidence="12" type="ORF">LKD31_11855</name>
</gene>
<keyword evidence="3" id="KW-0004">4Fe-4S</keyword>
<sequence>MRDLIFDIQRFCVYDGPGIRTTVFFKGCNMHCAWCHNPESFSTDAELLFRHEKCTPCGACTAVCPNGAHEIKADGTHVFDRAKCAACGKCAEVCPNDVLELSGREMTVEAVMKQIDKDAKYYRSSKGGVTFSGGEASLHFELLKKLLTACREKGYHTALETNGLISAAHLKELIPLTDLFLFDFKHSDPDALKKWASAPLAPILESLAALEDAHAHVWLRCPVIPGVNDTDAHFVRRFVRSSINIPVLKRPRSWHTMTSAKRNGTRWGYRIRSPR</sequence>
<keyword evidence="7" id="KW-0408">Iron</keyword>
<dbReference type="InterPro" id="IPR040074">
    <property type="entry name" value="BssD/PflA/YjjW"/>
</dbReference>
<evidence type="ECO:0000313" key="13">
    <source>
        <dbReference type="Proteomes" id="UP001199424"/>
    </source>
</evidence>
<dbReference type="InterPro" id="IPR013785">
    <property type="entry name" value="Aldolase_TIM"/>
</dbReference>
<dbReference type="InterPro" id="IPR012839">
    <property type="entry name" value="Organic_radical_activase"/>
</dbReference>
<evidence type="ECO:0000256" key="1">
    <source>
        <dbReference type="ARBA" id="ARBA00001966"/>
    </source>
</evidence>
<dbReference type="PROSITE" id="PS00198">
    <property type="entry name" value="4FE4S_FER_1"/>
    <property type="match status" value="1"/>
</dbReference>